<evidence type="ECO:0000256" key="6">
    <source>
        <dbReference type="ARBA" id="ARBA00023143"/>
    </source>
</evidence>
<dbReference type="GO" id="GO:0044780">
    <property type="term" value="P:bacterial-type flagellum assembly"/>
    <property type="evidence" value="ECO:0007669"/>
    <property type="project" value="InterPro"/>
</dbReference>
<dbReference type="InterPro" id="IPR002371">
    <property type="entry name" value="FlgK"/>
</dbReference>
<organism evidence="11 12">
    <name type="scientific">Proteiniclasticum ruminis</name>
    <dbReference type="NCBI Taxonomy" id="398199"/>
    <lineage>
        <taxon>Bacteria</taxon>
        <taxon>Bacillati</taxon>
        <taxon>Bacillota</taxon>
        <taxon>Clostridia</taxon>
        <taxon>Eubacteriales</taxon>
        <taxon>Clostridiaceae</taxon>
        <taxon>Proteiniclasticum</taxon>
    </lineage>
</organism>
<dbReference type="Pfam" id="PF22638">
    <property type="entry name" value="FlgK_D1"/>
    <property type="match status" value="1"/>
</dbReference>
<keyword evidence="11" id="KW-0282">Flagellum</keyword>
<dbReference type="PANTHER" id="PTHR30033:SF1">
    <property type="entry name" value="FLAGELLAR HOOK-ASSOCIATED PROTEIN 1"/>
    <property type="match status" value="1"/>
</dbReference>
<keyword evidence="11" id="KW-0966">Cell projection</keyword>
<keyword evidence="5 7" id="KW-0964">Secreted</keyword>
<dbReference type="NCBIfam" id="TIGR02492">
    <property type="entry name" value="flgK_ends"/>
    <property type="match status" value="1"/>
</dbReference>
<evidence type="ECO:0000259" key="10">
    <source>
        <dbReference type="Pfam" id="PF22638"/>
    </source>
</evidence>
<keyword evidence="11" id="KW-0969">Cilium</keyword>
<keyword evidence="6 7" id="KW-0975">Bacterial flagellum</keyword>
<dbReference type="InterPro" id="IPR053927">
    <property type="entry name" value="FlgK_helical"/>
</dbReference>
<gene>
    <name evidence="7" type="primary">flgK</name>
    <name evidence="11" type="ORF">SAMN04488695_10649</name>
</gene>
<evidence type="ECO:0000256" key="5">
    <source>
        <dbReference type="ARBA" id="ARBA00022525"/>
    </source>
</evidence>
<reference evidence="11 12" key="1">
    <citation type="submission" date="2016-10" db="EMBL/GenBank/DDBJ databases">
        <authorList>
            <person name="de Groot N.N."/>
        </authorList>
    </citation>
    <scope>NUCLEOTIDE SEQUENCE [LARGE SCALE GENOMIC DNA]</scope>
    <source>
        <strain evidence="11 12">ML2</strain>
    </source>
</reference>
<feature type="domain" description="Flagellar basal body rod protein N-terminal" evidence="8">
    <location>
        <begin position="8"/>
        <end position="37"/>
    </location>
</feature>
<evidence type="ECO:0000256" key="2">
    <source>
        <dbReference type="ARBA" id="ARBA00004613"/>
    </source>
</evidence>
<dbReference type="Proteomes" id="UP000181899">
    <property type="component" value="Unassembled WGS sequence"/>
</dbReference>
<comment type="similarity">
    <text evidence="3 7">Belongs to the flagella basal body rod proteins family.</text>
</comment>
<evidence type="ECO:0000259" key="8">
    <source>
        <dbReference type="Pfam" id="PF00460"/>
    </source>
</evidence>
<accession>A0A1I5CAZ5</accession>
<protein>
    <recommendedName>
        <fullName evidence="4 7">Flagellar hook-associated protein 1</fullName>
        <shortName evidence="7">HAP1</shortName>
    </recommendedName>
</protein>
<evidence type="ECO:0000256" key="1">
    <source>
        <dbReference type="ARBA" id="ARBA00004365"/>
    </source>
</evidence>
<comment type="subcellular location">
    <subcellularLocation>
        <location evidence="1 7">Bacterial flagellum</location>
    </subcellularLocation>
    <subcellularLocation>
        <location evidence="2 7">Secreted</location>
    </subcellularLocation>
</comment>
<dbReference type="InterPro" id="IPR001444">
    <property type="entry name" value="Flag_bb_rod_N"/>
</dbReference>
<dbReference type="GO" id="GO:0009424">
    <property type="term" value="C:bacterial-type flagellum hook"/>
    <property type="evidence" value="ECO:0007669"/>
    <property type="project" value="UniProtKB-UniRule"/>
</dbReference>
<name>A0A1I5CAZ5_9CLOT</name>
<dbReference type="PRINTS" id="PR01005">
    <property type="entry name" value="FLGHOOKAP1"/>
</dbReference>
<evidence type="ECO:0000313" key="11">
    <source>
        <dbReference type="EMBL" id="SFN84149.1"/>
    </source>
</evidence>
<feature type="domain" description="Flagellar basal-body/hook protein C-terminal" evidence="9">
    <location>
        <begin position="482"/>
        <end position="520"/>
    </location>
</feature>
<evidence type="ECO:0000256" key="7">
    <source>
        <dbReference type="RuleBase" id="RU362065"/>
    </source>
</evidence>
<evidence type="ECO:0000256" key="4">
    <source>
        <dbReference type="ARBA" id="ARBA00016244"/>
    </source>
</evidence>
<dbReference type="PANTHER" id="PTHR30033">
    <property type="entry name" value="FLAGELLAR HOOK-ASSOCIATED PROTEIN 1"/>
    <property type="match status" value="1"/>
</dbReference>
<evidence type="ECO:0000259" key="9">
    <source>
        <dbReference type="Pfam" id="PF06429"/>
    </source>
</evidence>
<dbReference type="GO" id="GO:0005576">
    <property type="term" value="C:extracellular region"/>
    <property type="evidence" value="ECO:0007669"/>
    <property type="project" value="UniProtKB-SubCell"/>
</dbReference>
<dbReference type="GO" id="GO:0005198">
    <property type="term" value="F:structural molecule activity"/>
    <property type="evidence" value="ECO:0007669"/>
    <property type="project" value="UniProtKB-UniRule"/>
</dbReference>
<evidence type="ECO:0000256" key="3">
    <source>
        <dbReference type="ARBA" id="ARBA00009677"/>
    </source>
</evidence>
<dbReference type="InterPro" id="IPR010930">
    <property type="entry name" value="Flg_bb/hook_C_dom"/>
</dbReference>
<dbReference type="Pfam" id="PF00460">
    <property type="entry name" value="Flg_bb_rod"/>
    <property type="match status" value="1"/>
</dbReference>
<dbReference type="AlphaFoldDB" id="A0A1I5CAZ5"/>
<feature type="domain" description="Flagellar hook-associated protein FlgK helical" evidence="10">
    <location>
        <begin position="97"/>
        <end position="236"/>
    </location>
</feature>
<evidence type="ECO:0000313" key="12">
    <source>
        <dbReference type="Proteomes" id="UP000181899"/>
    </source>
</evidence>
<proteinExistence type="inferred from homology"/>
<dbReference type="Pfam" id="PF06429">
    <property type="entry name" value="Flg_bbr_C"/>
    <property type="match status" value="1"/>
</dbReference>
<dbReference type="OrthoDB" id="9802553at2"/>
<keyword evidence="12" id="KW-1185">Reference proteome</keyword>
<dbReference type="EMBL" id="FOVK01000006">
    <property type="protein sequence ID" value="SFN84149.1"/>
    <property type="molecule type" value="Genomic_DNA"/>
</dbReference>
<dbReference type="SUPFAM" id="SSF64518">
    <property type="entry name" value="Phase 1 flagellin"/>
    <property type="match status" value="1"/>
</dbReference>
<dbReference type="RefSeq" id="WP_074912173.1">
    <property type="nucleotide sequence ID" value="NZ_FOVK01000006.1"/>
</dbReference>
<dbReference type="STRING" id="398199.SAMN05421804_101741"/>
<sequence>MSGLFGSFNVAVKGLNANQTALHTTGHNISNANTEGFNRQRVEMKADTPYTFAGVGQLGTGVRIQSVVRMVDEFVDLQIRNENSILAQYEAQYDTIGQIEMVFNEPSNTGLNFAMGEMFNAWQELSKNPESLNAKSIVVEKSKAFADSLNHMASRANQLKGDVVGSIGKNVFDVNSLVTQLNTVNEQIANIQIKGQSPNDLMDTRDQILKGLSNLTEISTTFDKWGRASVSIGDQQISKIFGSNLESTENTTILSNVSSVKQVGDDFEVQIQIGGDTSNVKTVTMSSEEVKKFQEGTPVFVKMPENGSDPVVSDLTPAEIKSGAIGGHMNAIKEIDARVDDLSQYAKVVQHAFNTVHEGGKSGEPFFTGDSALSFAVNSKLIEDEGLVNTGKNELSPEGDGSRALALANLRNVKLNFTRDHLADNVYDGDKMTFTATGTTTTMEGAYGDIVIKVGVKTEQASNMVDNQTAVLSQLYNRRESVSGVSIDEEVTNLLKFQRSYEANSRVISTINEMLDTLINRTGV</sequence>